<evidence type="ECO:0000256" key="1">
    <source>
        <dbReference type="SAM" id="MobiDB-lite"/>
    </source>
</evidence>
<dbReference type="EMBL" id="HBIH01007617">
    <property type="protein sequence ID" value="CAE0322513.1"/>
    <property type="molecule type" value="Transcribed_RNA"/>
</dbReference>
<name>A0A7S3MX35_9SPIT</name>
<dbReference type="AlphaFoldDB" id="A0A7S3MX35"/>
<feature type="region of interest" description="Disordered" evidence="1">
    <location>
        <begin position="1"/>
        <end position="147"/>
    </location>
</feature>
<sequence>MSPRAAGTSSTPILPKPVSSPTFERKHKLAKQPTREDIRAFVQGPPASKNMEKLLSGAGVRKETKPEAKEVKPSIKEAIFGTLKEPRKEEPAEKTAETIPEHHDDSKHIEVEETPKRQRVEQSLLVDVLEEEGLPTTPHGQRKQTQE</sequence>
<feature type="compositionally biased region" description="Basic and acidic residues" evidence="1">
    <location>
        <begin position="60"/>
        <end position="75"/>
    </location>
</feature>
<reference evidence="2" key="1">
    <citation type="submission" date="2021-01" db="EMBL/GenBank/DDBJ databases">
        <authorList>
            <person name="Corre E."/>
            <person name="Pelletier E."/>
            <person name="Niang G."/>
            <person name="Scheremetjew M."/>
            <person name="Finn R."/>
            <person name="Kale V."/>
            <person name="Holt S."/>
            <person name="Cochrane G."/>
            <person name="Meng A."/>
            <person name="Brown T."/>
            <person name="Cohen L."/>
        </authorList>
    </citation>
    <scope>NUCLEOTIDE SEQUENCE</scope>
    <source>
        <strain evidence="2">S3</strain>
    </source>
</reference>
<evidence type="ECO:0000313" key="2">
    <source>
        <dbReference type="EMBL" id="CAE0322513.1"/>
    </source>
</evidence>
<accession>A0A7S3MX35</accession>
<feature type="compositionally biased region" description="Basic and acidic residues" evidence="1">
    <location>
        <begin position="84"/>
        <end position="120"/>
    </location>
</feature>
<gene>
    <name evidence="2" type="ORF">SINC0208_LOCUS3097</name>
</gene>
<protein>
    <submittedName>
        <fullName evidence="2">Uncharacterized protein</fullName>
    </submittedName>
</protein>
<proteinExistence type="predicted"/>
<organism evidence="2">
    <name type="scientific">Strombidium inclinatum</name>
    <dbReference type="NCBI Taxonomy" id="197538"/>
    <lineage>
        <taxon>Eukaryota</taxon>
        <taxon>Sar</taxon>
        <taxon>Alveolata</taxon>
        <taxon>Ciliophora</taxon>
        <taxon>Intramacronucleata</taxon>
        <taxon>Spirotrichea</taxon>
        <taxon>Oligotrichia</taxon>
        <taxon>Strombidiidae</taxon>
        <taxon>Strombidium</taxon>
    </lineage>
</organism>